<organism evidence="2 3">
    <name type="scientific">Micromonospora haikouensis</name>
    <dbReference type="NCBI Taxonomy" id="686309"/>
    <lineage>
        <taxon>Bacteria</taxon>
        <taxon>Bacillati</taxon>
        <taxon>Actinomycetota</taxon>
        <taxon>Actinomycetes</taxon>
        <taxon>Micromonosporales</taxon>
        <taxon>Micromonosporaceae</taxon>
        <taxon>Micromonospora</taxon>
    </lineage>
</organism>
<proteinExistence type="predicted"/>
<feature type="domain" description="N-acetyltransferase" evidence="1">
    <location>
        <begin position="5"/>
        <end position="150"/>
    </location>
</feature>
<dbReference type="InterPro" id="IPR016181">
    <property type="entry name" value="Acyl_CoA_acyltransferase"/>
</dbReference>
<dbReference type="Gene3D" id="3.40.630.30">
    <property type="match status" value="2"/>
</dbReference>
<dbReference type="GO" id="GO:0034069">
    <property type="term" value="F:aminoglycoside N-acetyltransferase activity"/>
    <property type="evidence" value="ECO:0007669"/>
    <property type="project" value="TreeGrafter"/>
</dbReference>
<protein>
    <recommendedName>
        <fullName evidence="1">N-acetyltransferase domain-containing protein</fullName>
    </recommendedName>
</protein>
<dbReference type="InterPro" id="IPR051554">
    <property type="entry name" value="Acetyltransferase_Eis"/>
</dbReference>
<dbReference type="AlphaFoldDB" id="A0A0D0X4W3"/>
<dbReference type="OrthoDB" id="5138008at2"/>
<dbReference type="PROSITE" id="PS51186">
    <property type="entry name" value="GNAT"/>
    <property type="match status" value="1"/>
</dbReference>
<dbReference type="SUPFAM" id="SSF55729">
    <property type="entry name" value="Acyl-CoA N-acyltransferases (Nat)"/>
    <property type="match status" value="1"/>
</dbReference>
<dbReference type="Pfam" id="PF13527">
    <property type="entry name" value="Acetyltransf_9"/>
    <property type="match status" value="1"/>
</dbReference>
<reference evidence="2 3" key="1">
    <citation type="submission" date="2015-01" db="EMBL/GenBank/DDBJ databases">
        <title>Sequencing and annotation of Micromonospora carbonacea strain JXNU-1 genome.</title>
        <authorList>
            <person name="Long Z."/>
            <person name="Huang Y."/>
            <person name="Jiang Y."/>
        </authorList>
    </citation>
    <scope>NUCLEOTIDE SEQUENCE [LARGE SCALE GENOMIC DNA]</scope>
    <source>
        <strain evidence="2 3">JXNU-1</strain>
    </source>
</reference>
<name>A0A0D0X4W3_9ACTN</name>
<dbReference type="EMBL" id="JXSX01000001">
    <property type="protein sequence ID" value="KIR66091.1"/>
    <property type="molecule type" value="Genomic_DNA"/>
</dbReference>
<dbReference type="PATRIC" id="fig|47853.6.peg.2690"/>
<dbReference type="GO" id="GO:0030649">
    <property type="term" value="P:aminoglycoside antibiotic catabolic process"/>
    <property type="evidence" value="ECO:0007669"/>
    <property type="project" value="TreeGrafter"/>
</dbReference>
<dbReference type="RefSeq" id="WP_043962931.1">
    <property type="nucleotide sequence ID" value="NZ_JXSX01000001.1"/>
</dbReference>
<dbReference type="Proteomes" id="UP000032254">
    <property type="component" value="Unassembled WGS sequence"/>
</dbReference>
<dbReference type="PANTHER" id="PTHR37817">
    <property type="entry name" value="N-ACETYLTRANSFERASE EIS"/>
    <property type="match status" value="1"/>
</dbReference>
<evidence type="ECO:0000313" key="3">
    <source>
        <dbReference type="Proteomes" id="UP000032254"/>
    </source>
</evidence>
<dbReference type="InterPro" id="IPR000182">
    <property type="entry name" value="GNAT_dom"/>
</dbReference>
<dbReference type="PANTHER" id="PTHR37817:SF1">
    <property type="entry name" value="N-ACETYLTRANSFERASE EIS"/>
    <property type="match status" value="1"/>
</dbReference>
<gene>
    <name evidence="2" type="ORF">TK50_12715</name>
</gene>
<evidence type="ECO:0000313" key="2">
    <source>
        <dbReference type="EMBL" id="KIR66091.1"/>
    </source>
</evidence>
<evidence type="ECO:0000259" key="1">
    <source>
        <dbReference type="PROSITE" id="PS51186"/>
    </source>
</evidence>
<sequence length="314" mass="33325">MTAPVAYRPATAADVPSLHATWAEAFDDAHVVRLWSGDPGRLPRTFVAVQAGTVVAAVYYLPRRIRDAAGGVDLVGGVANVATRVRARGRGHVRRLLDLAVTAMAADGCAWSLLFTGTPGVYASSGYRPFTLRYPTGRPAAATATAPPAGWTVRAEPGVDWAELAPVHAAFNADRPLSTVRAADDWRLRVPVWYSPPTELLVARHRGRVAGYLAAHWAPGRVRVVETAALPDRPDALPALFRAVARAAAARDVRHCVARLPADPAIDAALPCLLVAPVVEADTTGMVRPIHATPDHLAAITAAPGAFHWPADYL</sequence>
<keyword evidence="3" id="KW-1185">Reference proteome</keyword>
<dbReference type="GeneID" id="301308966"/>
<accession>A0A0D0X4W3</accession>
<comment type="caution">
    <text evidence="2">The sequence shown here is derived from an EMBL/GenBank/DDBJ whole genome shotgun (WGS) entry which is preliminary data.</text>
</comment>